<name>A0A1N6KD76_9BURK</name>
<dbReference type="Proteomes" id="UP000184693">
    <property type="component" value="Unassembled WGS sequence"/>
</dbReference>
<evidence type="ECO:0000256" key="1">
    <source>
        <dbReference type="ARBA" id="ARBA00022553"/>
    </source>
</evidence>
<dbReference type="PROSITE" id="PS50110">
    <property type="entry name" value="RESPONSE_REGULATORY"/>
    <property type="match status" value="1"/>
</dbReference>
<dbReference type="PANTHER" id="PTHR44591:SF25">
    <property type="entry name" value="CHEMOTAXIS TWO-COMPONENT RESPONSE REGULATOR"/>
    <property type="match status" value="1"/>
</dbReference>
<dbReference type="Pfam" id="PF00072">
    <property type="entry name" value="Response_reg"/>
    <property type="match status" value="1"/>
</dbReference>
<proteinExistence type="predicted"/>
<keyword evidence="1 2" id="KW-0597">Phosphoprotein</keyword>
<dbReference type="AlphaFoldDB" id="A0A1N6KD76"/>
<dbReference type="InterPro" id="IPR011006">
    <property type="entry name" value="CheY-like_superfamily"/>
</dbReference>
<evidence type="ECO:0000259" key="3">
    <source>
        <dbReference type="PROSITE" id="PS50110"/>
    </source>
</evidence>
<evidence type="ECO:0000256" key="2">
    <source>
        <dbReference type="PROSITE-ProRule" id="PRU00169"/>
    </source>
</evidence>
<evidence type="ECO:0000313" key="5">
    <source>
        <dbReference type="Proteomes" id="UP000184693"/>
    </source>
</evidence>
<dbReference type="EMBL" id="FSRM01000002">
    <property type="protein sequence ID" value="SIO54276.1"/>
    <property type="molecule type" value="Genomic_DNA"/>
</dbReference>
<dbReference type="InterPro" id="IPR050595">
    <property type="entry name" value="Bact_response_regulator"/>
</dbReference>
<dbReference type="SUPFAM" id="SSF52172">
    <property type="entry name" value="CheY-like"/>
    <property type="match status" value="1"/>
</dbReference>
<reference evidence="4 5" key="1">
    <citation type="submission" date="2016-11" db="EMBL/GenBank/DDBJ databases">
        <authorList>
            <person name="Jaros S."/>
            <person name="Januszkiewicz K."/>
            <person name="Wedrychowicz H."/>
        </authorList>
    </citation>
    <scope>NUCLEOTIDE SEQUENCE [LARGE SCALE GENOMIC DNA]</scope>
    <source>
        <strain evidence="4 5">GAS86</strain>
    </source>
</reference>
<dbReference type="InterPro" id="IPR001789">
    <property type="entry name" value="Sig_transdc_resp-reg_receiver"/>
</dbReference>
<feature type="domain" description="Response regulatory" evidence="3">
    <location>
        <begin position="9"/>
        <end position="123"/>
    </location>
</feature>
<gene>
    <name evidence="4" type="ORF">SAMN05444168_6788</name>
</gene>
<dbReference type="Gene3D" id="3.40.50.2300">
    <property type="match status" value="1"/>
</dbReference>
<dbReference type="SMART" id="SM00448">
    <property type="entry name" value="REC"/>
    <property type="match status" value="1"/>
</dbReference>
<evidence type="ECO:0000313" key="4">
    <source>
        <dbReference type="EMBL" id="SIO54276.1"/>
    </source>
</evidence>
<sequence>MKPHSLPAVIAVVDDDESVRLATASLLRSCGWTVRTYACGADLLSKIDEDAIGLVIADVQMPGMDGFALLKKLVERRPDVPAIFVTAYATPNMGERSSMAGAIEIFTKPLDDARFLARVAEIAGTAPC</sequence>
<dbReference type="GO" id="GO:0000160">
    <property type="term" value="P:phosphorelay signal transduction system"/>
    <property type="evidence" value="ECO:0007669"/>
    <property type="project" value="InterPro"/>
</dbReference>
<dbReference type="OrthoDB" id="8964771at2"/>
<protein>
    <submittedName>
        <fullName evidence="4">Response regulator receiver domain-containing protein</fullName>
    </submittedName>
</protein>
<organism evidence="4 5">
    <name type="scientific">Paraburkholderia phenazinium</name>
    <dbReference type="NCBI Taxonomy" id="60549"/>
    <lineage>
        <taxon>Bacteria</taxon>
        <taxon>Pseudomonadati</taxon>
        <taxon>Pseudomonadota</taxon>
        <taxon>Betaproteobacteria</taxon>
        <taxon>Burkholderiales</taxon>
        <taxon>Burkholderiaceae</taxon>
        <taxon>Paraburkholderia</taxon>
    </lineage>
</organism>
<dbReference type="RefSeq" id="WP_074268549.1">
    <property type="nucleotide sequence ID" value="NZ_FSRM01000002.1"/>
</dbReference>
<accession>A0A1N6KD76</accession>
<feature type="modified residue" description="4-aspartylphosphate" evidence="2">
    <location>
        <position position="58"/>
    </location>
</feature>
<dbReference type="PANTHER" id="PTHR44591">
    <property type="entry name" value="STRESS RESPONSE REGULATOR PROTEIN 1"/>
    <property type="match status" value="1"/>
</dbReference>